<keyword evidence="4 8" id="KW-0479">Metal-binding</keyword>
<feature type="binding site" evidence="8">
    <location>
        <position position="136"/>
    </location>
    <ligand>
        <name>ATP</name>
        <dbReference type="ChEBI" id="CHEBI:30616"/>
    </ligand>
</feature>
<keyword evidence="6 8" id="KW-0067">ATP-binding</keyword>
<feature type="binding site" evidence="8">
    <location>
        <position position="281"/>
    </location>
    <ligand>
        <name>Mg(2+)</name>
        <dbReference type="ChEBI" id="CHEBI:18420"/>
    </ligand>
</feature>
<evidence type="ECO:0000313" key="9">
    <source>
        <dbReference type="EMBL" id="NMF88089.1"/>
    </source>
</evidence>
<dbReference type="InterPro" id="IPR003846">
    <property type="entry name" value="SelO"/>
</dbReference>
<feature type="binding site" evidence="8">
    <location>
        <position position="281"/>
    </location>
    <ligand>
        <name>ATP</name>
        <dbReference type="ChEBI" id="CHEBI:30616"/>
    </ligand>
</feature>
<dbReference type="Pfam" id="PF02696">
    <property type="entry name" value="SelO"/>
    <property type="match status" value="1"/>
</dbReference>
<comment type="catalytic activity">
    <reaction evidence="8">
        <text>L-threonyl-[protein] + ATP = 3-O-(5'-adenylyl)-L-threonyl-[protein] + diphosphate</text>
        <dbReference type="Rhea" id="RHEA:54292"/>
        <dbReference type="Rhea" id="RHEA-COMP:11060"/>
        <dbReference type="Rhea" id="RHEA-COMP:13847"/>
        <dbReference type="ChEBI" id="CHEBI:30013"/>
        <dbReference type="ChEBI" id="CHEBI:30616"/>
        <dbReference type="ChEBI" id="CHEBI:33019"/>
        <dbReference type="ChEBI" id="CHEBI:138113"/>
        <dbReference type="EC" id="2.7.7.108"/>
    </reaction>
</comment>
<keyword evidence="8" id="KW-0464">Manganese</keyword>
<evidence type="ECO:0000313" key="10">
    <source>
        <dbReference type="Proteomes" id="UP000652074"/>
    </source>
</evidence>
<feature type="binding site" evidence="8">
    <location>
        <position position="104"/>
    </location>
    <ligand>
        <name>ATP</name>
        <dbReference type="ChEBI" id="CHEBI:30616"/>
    </ligand>
</feature>
<feature type="active site" description="Proton acceptor" evidence="8">
    <location>
        <position position="271"/>
    </location>
</feature>
<evidence type="ECO:0000256" key="8">
    <source>
        <dbReference type="HAMAP-Rule" id="MF_00692"/>
    </source>
</evidence>
<dbReference type="Proteomes" id="UP000652074">
    <property type="component" value="Unassembled WGS sequence"/>
</dbReference>
<comment type="similarity">
    <text evidence="1 8">Belongs to the SELO family.</text>
</comment>
<dbReference type="EC" id="2.7.7.-" evidence="8"/>
<feature type="binding site" evidence="8">
    <location>
        <position position="124"/>
    </location>
    <ligand>
        <name>ATP</name>
        <dbReference type="ChEBI" id="CHEBI:30616"/>
    </ligand>
</feature>
<feature type="binding site" evidence="8">
    <location>
        <position position="101"/>
    </location>
    <ligand>
        <name>ATP</name>
        <dbReference type="ChEBI" id="CHEBI:30616"/>
    </ligand>
</feature>
<dbReference type="NCBIfam" id="NF000658">
    <property type="entry name" value="PRK00029.1"/>
    <property type="match status" value="1"/>
</dbReference>
<comment type="cofactor">
    <cofactor evidence="8">
        <name>Mg(2+)</name>
        <dbReference type="ChEBI" id="CHEBI:18420"/>
    </cofactor>
    <cofactor evidence="8">
        <name>Mn(2+)</name>
        <dbReference type="ChEBI" id="CHEBI:29035"/>
    </cofactor>
</comment>
<evidence type="ECO:0000256" key="6">
    <source>
        <dbReference type="ARBA" id="ARBA00022840"/>
    </source>
</evidence>
<protein>
    <recommendedName>
        <fullName evidence="8">Protein nucleotidyltransferase YdiU</fullName>
        <ecNumber evidence="8">2.7.7.-</ecNumber>
    </recommendedName>
    <alternativeName>
        <fullName evidence="8">Protein adenylyltransferase YdiU</fullName>
        <ecNumber evidence="8">2.7.7.108</ecNumber>
    </alternativeName>
    <alternativeName>
        <fullName evidence="8">Protein uridylyltransferase YdiU</fullName>
        <ecNumber evidence="8">2.7.7.-</ecNumber>
    </alternativeName>
</protein>
<keyword evidence="3 8" id="KW-0548">Nucleotidyltransferase</keyword>
<dbReference type="EMBL" id="WTVR01000009">
    <property type="protein sequence ID" value="NMF88089.1"/>
    <property type="molecule type" value="Genomic_DNA"/>
</dbReference>
<comment type="catalytic activity">
    <reaction evidence="8">
        <text>L-seryl-[protein] + UTP = O-(5'-uridylyl)-L-seryl-[protein] + diphosphate</text>
        <dbReference type="Rhea" id="RHEA:64604"/>
        <dbReference type="Rhea" id="RHEA-COMP:9863"/>
        <dbReference type="Rhea" id="RHEA-COMP:16635"/>
        <dbReference type="ChEBI" id="CHEBI:29999"/>
        <dbReference type="ChEBI" id="CHEBI:33019"/>
        <dbReference type="ChEBI" id="CHEBI:46398"/>
        <dbReference type="ChEBI" id="CHEBI:156051"/>
    </reaction>
</comment>
<feature type="binding site" evidence="8">
    <location>
        <position position="201"/>
    </location>
    <ligand>
        <name>ATP</name>
        <dbReference type="ChEBI" id="CHEBI:30616"/>
    </ligand>
</feature>
<dbReference type="PANTHER" id="PTHR32057:SF14">
    <property type="entry name" value="PROTEIN ADENYLYLTRANSFERASE SELO, MITOCHONDRIAL"/>
    <property type="match status" value="1"/>
</dbReference>
<dbReference type="HAMAP" id="MF_00692">
    <property type="entry name" value="SelO"/>
    <property type="match status" value="1"/>
</dbReference>
<dbReference type="RefSeq" id="WP_169205523.1">
    <property type="nucleotide sequence ID" value="NZ_CP059560.1"/>
</dbReference>
<gene>
    <name evidence="8" type="primary">ydiU</name>
    <name evidence="8" type="synonym">selO</name>
    <name evidence="9" type="ORF">GPA26_06295</name>
</gene>
<reference evidence="9 10" key="1">
    <citation type="submission" date="2019-12" db="EMBL/GenBank/DDBJ databases">
        <title>Comparative genomics gives insights into the taxonomy of the Azoarcus-Aromatoleum group and reveals separate origins of nif in the plant-associated Azoarcus and non-plant-associated Aromatoleum sub-groups.</title>
        <authorList>
            <person name="Lafos M."/>
            <person name="Maluk M."/>
            <person name="Batista M."/>
            <person name="Junghare M."/>
            <person name="Carmona M."/>
            <person name="Faoro H."/>
            <person name="Cruz L.M."/>
            <person name="Battistoni F."/>
            <person name="De Souza E."/>
            <person name="Pedrosa F."/>
            <person name="Chen W.-M."/>
            <person name="Poole P.S."/>
            <person name="Dixon R.A."/>
            <person name="James E.K."/>
        </authorList>
    </citation>
    <scope>NUCLEOTIDE SEQUENCE [LARGE SCALE GENOMIC DNA]</scope>
    <source>
        <strain evidence="9 10">ToN1</strain>
    </source>
</reference>
<keyword evidence="7 8" id="KW-0460">Magnesium</keyword>
<feature type="binding site" evidence="8">
    <location>
        <position position="103"/>
    </location>
    <ligand>
        <name>ATP</name>
        <dbReference type="ChEBI" id="CHEBI:30616"/>
    </ligand>
</feature>
<comment type="catalytic activity">
    <reaction evidence="8">
        <text>L-seryl-[protein] + ATP = 3-O-(5'-adenylyl)-L-seryl-[protein] + diphosphate</text>
        <dbReference type="Rhea" id="RHEA:58120"/>
        <dbReference type="Rhea" id="RHEA-COMP:9863"/>
        <dbReference type="Rhea" id="RHEA-COMP:15073"/>
        <dbReference type="ChEBI" id="CHEBI:29999"/>
        <dbReference type="ChEBI" id="CHEBI:30616"/>
        <dbReference type="ChEBI" id="CHEBI:33019"/>
        <dbReference type="ChEBI" id="CHEBI:142516"/>
        <dbReference type="EC" id="2.7.7.108"/>
    </reaction>
</comment>
<evidence type="ECO:0000256" key="7">
    <source>
        <dbReference type="ARBA" id="ARBA00022842"/>
    </source>
</evidence>
<evidence type="ECO:0000256" key="2">
    <source>
        <dbReference type="ARBA" id="ARBA00022679"/>
    </source>
</evidence>
<keyword evidence="2 8" id="KW-0808">Transferase</keyword>
<feature type="binding site" evidence="8">
    <location>
        <position position="194"/>
    </location>
    <ligand>
        <name>ATP</name>
        <dbReference type="ChEBI" id="CHEBI:30616"/>
    </ligand>
</feature>
<name>A0ABX1MQ14_9RHOO</name>
<proteinExistence type="inferred from homology"/>
<evidence type="ECO:0000256" key="3">
    <source>
        <dbReference type="ARBA" id="ARBA00022695"/>
    </source>
</evidence>
<feature type="binding site" evidence="8">
    <location>
        <position position="272"/>
    </location>
    <ligand>
        <name>Mg(2+)</name>
        <dbReference type="ChEBI" id="CHEBI:18420"/>
    </ligand>
</feature>
<evidence type="ECO:0000256" key="5">
    <source>
        <dbReference type="ARBA" id="ARBA00022741"/>
    </source>
</evidence>
<organism evidence="9 10">
    <name type="scientific">Aromatoleum petrolei</name>
    <dbReference type="NCBI Taxonomy" id="76116"/>
    <lineage>
        <taxon>Bacteria</taxon>
        <taxon>Pseudomonadati</taxon>
        <taxon>Pseudomonadota</taxon>
        <taxon>Betaproteobacteria</taxon>
        <taxon>Rhodocyclales</taxon>
        <taxon>Rhodocyclaceae</taxon>
        <taxon>Aromatoleum</taxon>
    </lineage>
</organism>
<comment type="catalytic activity">
    <reaction evidence="8">
        <text>L-tyrosyl-[protein] + UTP = O-(5'-uridylyl)-L-tyrosyl-[protein] + diphosphate</text>
        <dbReference type="Rhea" id="RHEA:83887"/>
        <dbReference type="Rhea" id="RHEA-COMP:10136"/>
        <dbReference type="Rhea" id="RHEA-COMP:20238"/>
        <dbReference type="ChEBI" id="CHEBI:33019"/>
        <dbReference type="ChEBI" id="CHEBI:46398"/>
        <dbReference type="ChEBI" id="CHEBI:46858"/>
        <dbReference type="ChEBI" id="CHEBI:90602"/>
    </reaction>
</comment>
<dbReference type="PANTHER" id="PTHR32057">
    <property type="entry name" value="PROTEIN ADENYLYLTRANSFERASE SELO, MITOCHONDRIAL"/>
    <property type="match status" value="1"/>
</dbReference>
<accession>A0ABX1MQ14</accession>
<comment type="function">
    <text evidence="8">Nucleotidyltransferase involved in the post-translational modification of proteins. It can catalyze the addition of adenosine monophosphate (AMP) or uridine monophosphate (UMP) to a protein, resulting in modifications known as AMPylation and UMPylation.</text>
</comment>
<comment type="catalytic activity">
    <reaction evidence="8">
        <text>L-histidyl-[protein] + UTP = N(tele)-(5'-uridylyl)-L-histidyl-[protein] + diphosphate</text>
        <dbReference type="Rhea" id="RHEA:83891"/>
        <dbReference type="Rhea" id="RHEA-COMP:9745"/>
        <dbReference type="Rhea" id="RHEA-COMP:20239"/>
        <dbReference type="ChEBI" id="CHEBI:29979"/>
        <dbReference type="ChEBI" id="CHEBI:33019"/>
        <dbReference type="ChEBI" id="CHEBI:46398"/>
        <dbReference type="ChEBI" id="CHEBI:233474"/>
    </reaction>
</comment>
<keyword evidence="5 8" id="KW-0547">Nucleotide-binding</keyword>
<dbReference type="EC" id="2.7.7.108" evidence="8"/>
<feature type="binding site" evidence="8">
    <location>
        <position position="137"/>
    </location>
    <ligand>
        <name>ATP</name>
        <dbReference type="ChEBI" id="CHEBI:30616"/>
    </ligand>
</feature>
<evidence type="ECO:0000256" key="1">
    <source>
        <dbReference type="ARBA" id="ARBA00009747"/>
    </source>
</evidence>
<sequence length="519" mass="58298">MKKLDFDNRFVRELPGDPEESLHVRQVHGACYSRVMPTPVGAPRLVAWSPEVARLVGLDETDIRSPEFAQVFAGNALVPGMEPYAACYGGHQFGNWAGQLGDGRAITLGETVNADGERWELQLKGAGPTPYSRRADGRAVLRSSIREFLCSEAMHHLGIPTTRALSIVATGEAVIRDMFYDGRPQAEPGAVVCRVAPSFIRFGNFEIFTARGDQDVLQKLIDFTIARDFPEITGDTATRRVEWFHAVCDRTARLVAHWMRVGFVHGVMNTDNMSILGLTIDYGPYGWIDNFDPAWTPNTTDAQGRRYRFGNQPHVAQWNLLQLANALYPAFGAVEPLQDALSRYATVYETESRRMLAAKLGFEALRDEDDELVETLHELMTAAEVDMTILFRELARIDPEAPTIQPLEEAFYSHDKRCEHEAAFAAWLERYAARLRADGLPVELRQARMNAVNPRFVLRNYLAQEAIDAAEQGDDSLVSELLDVMRRPYDEQPGRERFAARRPDWARNRAGCSMLSCSS</sequence>
<comment type="catalytic activity">
    <reaction evidence="8">
        <text>L-tyrosyl-[protein] + ATP = O-(5'-adenylyl)-L-tyrosyl-[protein] + diphosphate</text>
        <dbReference type="Rhea" id="RHEA:54288"/>
        <dbReference type="Rhea" id="RHEA-COMP:10136"/>
        <dbReference type="Rhea" id="RHEA-COMP:13846"/>
        <dbReference type="ChEBI" id="CHEBI:30616"/>
        <dbReference type="ChEBI" id="CHEBI:33019"/>
        <dbReference type="ChEBI" id="CHEBI:46858"/>
        <dbReference type="ChEBI" id="CHEBI:83624"/>
        <dbReference type="EC" id="2.7.7.108"/>
    </reaction>
</comment>
<keyword evidence="10" id="KW-1185">Reference proteome</keyword>
<evidence type="ECO:0000256" key="4">
    <source>
        <dbReference type="ARBA" id="ARBA00022723"/>
    </source>
</evidence>
<comment type="caution">
    <text evidence="9">The sequence shown here is derived from an EMBL/GenBank/DDBJ whole genome shotgun (WGS) entry which is preliminary data.</text>
</comment>